<name>A0A846N4T8_9PROT</name>
<feature type="region of interest" description="Disordered" evidence="1">
    <location>
        <begin position="160"/>
        <end position="186"/>
    </location>
</feature>
<dbReference type="AlphaFoldDB" id="A0A846N4T8"/>
<keyword evidence="2" id="KW-0732">Signal</keyword>
<evidence type="ECO:0000259" key="3">
    <source>
        <dbReference type="Pfam" id="PF10988"/>
    </source>
</evidence>
<feature type="signal peptide" evidence="2">
    <location>
        <begin position="1"/>
        <end position="20"/>
    </location>
</feature>
<feature type="compositionally biased region" description="Low complexity" evidence="1">
    <location>
        <begin position="175"/>
        <end position="186"/>
    </location>
</feature>
<comment type="caution">
    <text evidence="4">The sequence shown here is derived from an EMBL/GenBank/DDBJ whole genome shotgun (WGS) entry which is preliminary data.</text>
</comment>
<dbReference type="Gene3D" id="2.160.20.120">
    <property type="match status" value="1"/>
</dbReference>
<protein>
    <recommendedName>
        <fullName evidence="3">Putative auto-transporter adhesin head GIN domain-containing protein</fullName>
    </recommendedName>
</protein>
<evidence type="ECO:0000313" key="4">
    <source>
        <dbReference type="EMBL" id="NIK90495.1"/>
    </source>
</evidence>
<dbReference type="EMBL" id="JAASRM010000001">
    <property type="protein sequence ID" value="NIK90495.1"/>
    <property type="molecule type" value="Genomic_DNA"/>
</dbReference>
<dbReference type="InterPro" id="IPR021255">
    <property type="entry name" value="DUF2807"/>
</dbReference>
<evidence type="ECO:0000313" key="5">
    <source>
        <dbReference type="Proteomes" id="UP000570514"/>
    </source>
</evidence>
<keyword evidence="5" id="KW-1185">Reference proteome</keyword>
<organism evidence="4 5">
    <name type="scientific">Rhizomicrobium palustre</name>
    <dbReference type="NCBI Taxonomy" id="189966"/>
    <lineage>
        <taxon>Bacteria</taxon>
        <taxon>Pseudomonadati</taxon>
        <taxon>Pseudomonadota</taxon>
        <taxon>Alphaproteobacteria</taxon>
        <taxon>Micropepsales</taxon>
        <taxon>Micropepsaceae</taxon>
        <taxon>Rhizomicrobium</taxon>
    </lineage>
</organism>
<accession>A0A846N4T8</accession>
<dbReference type="Proteomes" id="UP000570514">
    <property type="component" value="Unassembled WGS sequence"/>
</dbReference>
<feature type="chain" id="PRO_5032412121" description="Putative auto-transporter adhesin head GIN domain-containing protein" evidence="2">
    <location>
        <begin position="21"/>
        <end position="186"/>
    </location>
</feature>
<reference evidence="4 5" key="1">
    <citation type="submission" date="2020-03" db="EMBL/GenBank/DDBJ databases">
        <title>Genomic Encyclopedia of Type Strains, Phase IV (KMG-IV): sequencing the most valuable type-strain genomes for metagenomic binning, comparative biology and taxonomic classification.</title>
        <authorList>
            <person name="Goeker M."/>
        </authorList>
    </citation>
    <scope>NUCLEOTIDE SEQUENCE [LARGE SCALE GENOMIC DNA]</scope>
    <source>
        <strain evidence="4 5">DSM 19867</strain>
    </source>
</reference>
<feature type="domain" description="Putative auto-transporter adhesin head GIN" evidence="3">
    <location>
        <begin position="114"/>
        <end position="170"/>
    </location>
</feature>
<dbReference type="Pfam" id="PF10988">
    <property type="entry name" value="DUF2807"/>
    <property type="match status" value="1"/>
</dbReference>
<proteinExistence type="predicted"/>
<evidence type="ECO:0000256" key="2">
    <source>
        <dbReference type="SAM" id="SignalP"/>
    </source>
</evidence>
<dbReference type="RefSeq" id="WP_167085104.1">
    <property type="nucleotide sequence ID" value="NZ_BAAADC010000001.1"/>
</dbReference>
<gene>
    <name evidence="4" type="ORF">FHS83_003813</name>
</gene>
<sequence length="186" mass="18835">MTRIASLLASAALLTGASFAGTDLTLPAFSALNMHAGAHAKVHYGPQQKVTVIRGDMKVARVEVRGNVLDASACTGFCLGPHELELDIVTPHLDAITAHSGGGVSVDGAYPKQNRLDVTAHSGGSVEATAIAADSVDVTAHSGGSAHVKALTQLKAHAHSGGSVRYEGHPAQIENNTNSGGSVSGN</sequence>
<evidence type="ECO:0000256" key="1">
    <source>
        <dbReference type="SAM" id="MobiDB-lite"/>
    </source>
</evidence>